<dbReference type="AlphaFoldDB" id="A0AAV4IH87"/>
<evidence type="ECO:0000313" key="3">
    <source>
        <dbReference type="Proteomes" id="UP000762676"/>
    </source>
</evidence>
<organism evidence="2 3">
    <name type="scientific">Elysia marginata</name>
    <dbReference type="NCBI Taxonomy" id="1093978"/>
    <lineage>
        <taxon>Eukaryota</taxon>
        <taxon>Metazoa</taxon>
        <taxon>Spiralia</taxon>
        <taxon>Lophotrochozoa</taxon>
        <taxon>Mollusca</taxon>
        <taxon>Gastropoda</taxon>
        <taxon>Heterobranchia</taxon>
        <taxon>Euthyneura</taxon>
        <taxon>Panpulmonata</taxon>
        <taxon>Sacoglossa</taxon>
        <taxon>Placobranchoidea</taxon>
        <taxon>Plakobranchidae</taxon>
        <taxon>Elysia</taxon>
    </lineage>
</organism>
<dbReference type="EMBL" id="BMAT01009553">
    <property type="protein sequence ID" value="GFS08498.1"/>
    <property type="molecule type" value="Genomic_DNA"/>
</dbReference>
<comment type="caution">
    <text evidence="2">The sequence shown here is derived from an EMBL/GenBank/DDBJ whole genome shotgun (WGS) entry which is preliminary data.</text>
</comment>
<keyword evidence="3" id="KW-1185">Reference proteome</keyword>
<gene>
    <name evidence="2" type="ORF">ElyMa_004757600</name>
</gene>
<accession>A0AAV4IH87</accession>
<feature type="compositionally biased region" description="Polar residues" evidence="1">
    <location>
        <begin position="1"/>
        <end position="12"/>
    </location>
</feature>
<evidence type="ECO:0000256" key="1">
    <source>
        <dbReference type="SAM" id="MobiDB-lite"/>
    </source>
</evidence>
<feature type="region of interest" description="Disordered" evidence="1">
    <location>
        <begin position="1"/>
        <end position="26"/>
    </location>
</feature>
<protein>
    <recommendedName>
        <fullName evidence="4">Secreted protein</fullName>
    </recommendedName>
</protein>
<feature type="compositionally biased region" description="Low complexity" evidence="1">
    <location>
        <begin position="13"/>
        <end position="26"/>
    </location>
</feature>
<proteinExistence type="predicted"/>
<evidence type="ECO:0000313" key="2">
    <source>
        <dbReference type="EMBL" id="GFS08498.1"/>
    </source>
</evidence>
<evidence type="ECO:0008006" key="4">
    <source>
        <dbReference type="Google" id="ProtNLM"/>
    </source>
</evidence>
<reference evidence="2 3" key="1">
    <citation type="journal article" date="2021" name="Elife">
        <title>Chloroplast acquisition without the gene transfer in kleptoplastic sea slugs, Plakobranchus ocellatus.</title>
        <authorList>
            <person name="Maeda T."/>
            <person name="Takahashi S."/>
            <person name="Yoshida T."/>
            <person name="Shimamura S."/>
            <person name="Takaki Y."/>
            <person name="Nagai Y."/>
            <person name="Toyoda A."/>
            <person name="Suzuki Y."/>
            <person name="Arimoto A."/>
            <person name="Ishii H."/>
            <person name="Satoh N."/>
            <person name="Nishiyama T."/>
            <person name="Hasebe M."/>
            <person name="Maruyama T."/>
            <person name="Minagawa J."/>
            <person name="Obokata J."/>
            <person name="Shigenobu S."/>
        </authorList>
    </citation>
    <scope>NUCLEOTIDE SEQUENCE [LARGE SCALE GENOMIC DNA]</scope>
</reference>
<dbReference type="Proteomes" id="UP000762676">
    <property type="component" value="Unassembled WGS sequence"/>
</dbReference>
<name>A0AAV4IH87_9GAST</name>
<sequence>MLTLSSALTGHRSTYSSTSAASASASCGFGQGITTAAREHFYGASLHTSARTAVSCQSPCFPVPGLAVSQETENCGKAVDLCPQFYTKC</sequence>